<keyword evidence="2" id="KW-0812">Transmembrane</keyword>
<keyword evidence="2" id="KW-0472">Membrane</keyword>
<feature type="transmembrane region" description="Helical" evidence="2">
    <location>
        <begin position="117"/>
        <end position="140"/>
    </location>
</feature>
<dbReference type="AlphaFoldDB" id="A0A1Y3B336"/>
<evidence type="ECO:0000256" key="2">
    <source>
        <dbReference type="SAM" id="Phobius"/>
    </source>
</evidence>
<dbReference type="EMBL" id="MUJZ01042909">
    <property type="protein sequence ID" value="OTF75240.1"/>
    <property type="molecule type" value="Genomic_DNA"/>
</dbReference>
<keyword evidence="4" id="KW-1185">Reference proteome</keyword>
<dbReference type="Proteomes" id="UP000194236">
    <property type="component" value="Unassembled WGS sequence"/>
</dbReference>
<proteinExistence type="predicted"/>
<protein>
    <submittedName>
        <fullName evidence="3">Pinopsin-like protein</fullName>
    </submittedName>
</protein>
<feature type="region of interest" description="Disordered" evidence="1">
    <location>
        <begin position="57"/>
        <end position="83"/>
    </location>
</feature>
<evidence type="ECO:0000256" key="1">
    <source>
        <dbReference type="SAM" id="MobiDB-lite"/>
    </source>
</evidence>
<evidence type="ECO:0000313" key="3">
    <source>
        <dbReference type="EMBL" id="OTF75240.1"/>
    </source>
</evidence>
<keyword evidence="2" id="KW-1133">Transmembrane helix</keyword>
<name>A0A1Y3B336_EURMA</name>
<organism evidence="3 4">
    <name type="scientific">Euroglyphus maynei</name>
    <name type="common">Mayne's house dust mite</name>
    <dbReference type="NCBI Taxonomy" id="6958"/>
    <lineage>
        <taxon>Eukaryota</taxon>
        <taxon>Metazoa</taxon>
        <taxon>Ecdysozoa</taxon>
        <taxon>Arthropoda</taxon>
        <taxon>Chelicerata</taxon>
        <taxon>Arachnida</taxon>
        <taxon>Acari</taxon>
        <taxon>Acariformes</taxon>
        <taxon>Sarcoptiformes</taxon>
        <taxon>Astigmata</taxon>
        <taxon>Psoroptidia</taxon>
        <taxon>Analgoidea</taxon>
        <taxon>Pyroglyphidae</taxon>
        <taxon>Pyroglyphinae</taxon>
        <taxon>Euroglyphus</taxon>
    </lineage>
</organism>
<dbReference type="OrthoDB" id="5984709at2759"/>
<gene>
    <name evidence="3" type="ORF">BLA29_009437</name>
</gene>
<feature type="non-terminal residue" evidence="3">
    <location>
        <position position="194"/>
    </location>
</feature>
<feature type="transmembrane region" description="Helical" evidence="2">
    <location>
        <begin position="146"/>
        <end position="167"/>
    </location>
</feature>
<reference evidence="3 4" key="1">
    <citation type="submission" date="2017-03" db="EMBL/GenBank/DDBJ databases">
        <title>Genome Survey of Euroglyphus maynei.</title>
        <authorList>
            <person name="Arlian L.G."/>
            <person name="Morgan M.S."/>
            <person name="Rider S.D."/>
        </authorList>
    </citation>
    <scope>NUCLEOTIDE SEQUENCE [LARGE SCALE GENOMIC DNA]</scope>
    <source>
        <strain evidence="3">Arlian Lab</strain>
        <tissue evidence="3">Whole body</tissue>
    </source>
</reference>
<evidence type="ECO:0000313" key="4">
    <source>
        <dbReference type="Proteomes" id="UP000194236"/>
    </source>
</evidence>
<dbReference type="Gene3D" id="1.20.1070.10">
    <property type="entry name" value="Rhodopsin 7-helix transmembrane proteins"/>
    <property type="match status" value="1"/>
</dbReference>
<dbReference type="SUPFAM" id="SSF81321">
    <property type="entry name" value="Family A G protein-coupled receptor-like"/>
    <property type="match status" value="1"/>
</dbReference>
<comment type="caution">
    <text evidence="3">The sequence shown here is derived from an EMBL/GenBank/DDBJ whole genome shotgun (WGS) entry which is preliminary data.</text>
</comment>
<sequence length="194" mass="21926">MDLINNVDENVWPSSTSRSIRHLKPYLPSSVHYGSLLAQTTTTAQQQHQHPAISQHYHPYQQQGPTPRPKPPQPPSLQLQSNPQPPHYSQYPFAYNPNQIMWPPEDNWNSWNRVFKLILLSFVSTIGSMGAIFIVSAITVIETFQVRGNCFLVSLAFGHLLVTILILPSSAIAIMADITEDQTLCHFQWLITLA</sequence>
<feature type="compositionally biased region" description="Pro residues" evidence="1">
    <location>
        <begin position="66"/>
        <end position="75"/>
    </location>
</feature>
<accession>A0A1Y3B336</accession>